<dbReference type="Proteomes" id="UP001595868">
    <property type="component" value="Unassembled WGS sequence"/>
</dbReference>
<dbReference type="Pfam" id="PF07690">
    <property type="entry name" value="MFS_1"/>
    <property type="match status" value="1"/>
</dbReference>
<feature type="transmembrane region" description="Helical" evidence="6">
    <location>
        <begin position="257"/>
        <end position="278"/>
    </location>
</feature>
<evidence type="ECO:0000256" key="1">
    <source>
        <dbReference type="ARBA" id="ARBA00004651"/>
    </source>
</evidence>
<feature type="transmembrane region" description="Helical" evidence="6">
    <location>
        <begin position="377"/>
        <end position="394"/>
    </location>
</feature>
<evidence type="ECO:0000256" key="2">
    <source>
        <dbReference type="ARBA" id="ARBA00022475"/>
    </source>
</evidence>
<proteinExistence type="predicted"/>
<dbReference type="InterPro" id="IPR036259">
    <property type="entry name" value="MFS_trans_sf"/>
</dbReference>
<dbReference type="Gene3D" id="1.20.1250.20">
    <property type="entry name" value="MFS general substrate transporter like domains"/>
    <property type="match status" value="1"/>
</dbReference>
<evidence type="ECO:0000256" key="3">
    <source>
        <dbReference type="ARBA" id="ARBA00022692"/>
    </source>
</evidence>
<name>A0ABV8KW24_9ACTN</name>
<feature type="transmembrane region" description="Helical" evidence="6">
    <location>
        <begin position="110"/>
        <end position="127"/>
    </location>
</feature>
<feature type="transmembrane region" description="Helical" evidence="6">
    <location>
        <begin position="174"/>
        <end position="196"/>
    </location>
</feature>
<feature type="transmembrane region" description="Helical" evidence="6">
    <location>
        <begin position="24"/>
        <end position="48"/>
    </location>
</feature>
<keyword evidence="4 6" id="KW-1133">Transmembrane helix</keyword>
<comment type="subcellular location">
    <subcellularLocation>
        <location evidence="1">Cell membrane</location>
        <topology evidence="1">Multi-pass membrane protein</topology>
    </subcellularLocation>
</comment>
<feature type="transmembrane region" description="Helical" evidence="6">
    <location>
        <begin position="134"/>
        <end position="154"/>
    </location>
</feature>
<keyword evidence="3 6" id="KW-0812">Transmembrane</keyword>
<evidence type="ECO:0000313" key="8">
    <source>
        <dbReference type="Proteomes" id="UP001595868"/>
    </source>
</evidence>
<gene>
    <name evidence="7" type="ORF">ACFOX0_30315</name>
</gene>
<accession>A0ABV8KW24</accession>
<feature type="transmembrane region" description="Helical" evidence="6">
    <location>
        <begin position="226"/>
        <end position="245"/>
    </location>
</feature>
<feature type="transmembrane region" description="Helical" evidence="6">
    <location>
        <begin position="313"/>
        <end position="335"/>
    </location>
</feature>
<keyword evidence="2" id="KW-1003">Cell membrane</keyword>
<keyword evidence="8" id="KW-1185">Reference proteome</keyword>
<evidence type="ECO:0000256" key="4">
    <source>
        <dbReference type="ARBA" id="ARBA00022989"/>
    </source>
</evidence>
<dbReference type="InterPro" id="IPR011701">
    <property type="entry name" value="MFS"/>
</dbReference>
<dbReference type="PANTHER" id="PTHR23513:SF6">
    <property type="entry name" value="MAJOR FACILITATOR SUPERFAMILY ASSOCIATED DOMAIN-CONTAINING PROTEIN"/>
    <property type="match status" value="1"/>
</dbReference>
<feature type="transmembrane region" description="Helical" evidence="6">
    <location>
        <begin position="86"/>
        <end position="104"/>
    </location>
</feature>
<evidence type="ECO:0000256" key="6">
    <source>
        <dbReference type="SAM" id="Phobius"/>
    </source>
</evidence>
<evidence type="ECO:0000313" key="7">
    <source>
        <dbReference type="EMBL" id="MFC4110204.1"/>
    </source>
</evidence>
<dbReference type="CDD" id="cd06173">
    <property type="entry name" value="MFS_MefA_like"/>
    <property type="match status" value="1"/>
</dbReference>
<sequence>MTTAPQVAPRAGVVTLLHRRDARLVFLAVTLCFAGSNVLVLAGGVWAAQLTGNAGAGALVSFFVAVPAVFYPLFGALTDRASQRTVMLGANLVMAAAAVQLYLVSDAGDLWLIYLATFVFGSALALMTTVESSLFVAMLPTGLLGTANGLLQSIQEGMRVLAPALGVALLVWRGGAAVATVAVAGTALACLPLWLLRPVPGNPAGGEARDVLGGLRHIRRTPDLRTTVTVGVVALLSMGLTQAALFGVVEHDLRRPVPFLGVLVAAQGVGSLLGSIAAAEIMARTGEPRFAGLALALTSLGTALLFAPALPVILAGMALQGVGLPWLLIGSLTLAQRRTPAGLQGRTSAVVSLSIFGPLALSRLAGAYLYASVGHRALLAVTTAVTASTAVLLWRRGTRRPYPTPVEV</sequence>
<evidence type="ECO:0000256" key="5">
    <source>
        <dbReference type="ARBA" id="ARBA00023136"/>
    </source>
</evidence>
<dbReference type="RefSeq" id="WP_377552416.1">
    <property type="nucleotide sequence ID" value="NZ_JBHSBN010000035.1"/>
</dbReference>
<dbReference type="EMBL" id="JBHSBN010000035">
    <property type="protein sequence ID" value="MFC4110204.1"/>
    <property type="molecule type" value="Genomic_DNA"/>
</dbReference>
<organism evidence="7 8">
    <name type="scientific">Micromonospora zhanjiangensis</name>
    <dbReference type="NCBI Taxonomy" id="1522057"/>
    <lineage>
        <taxon>Bacteria</taxon>
        <taxon>Bacillati</taxon>
        <taxon>Actinomycetota</taxon>
        <taxon>Actinomycetes</taxon>
        <taxon>Micromonosporales</taxon>
        <taxon>Micromonosporaceae</taxon>
        <taxon>Micromonospora</taxon>
    </lineage>
</organism>
<feature type="transmembrane region" description="Helical" evidence="6">
    <location>
        <begin position="290"/>
        <end position="307"/>
    </location>
</feature>
<feature type="transmembrane region" description="Helical" evidence="6">
    <location>
        <begin position="54"/>
        <end position="74"/>
    </location>
</feature>
<keyword evidence="5 6" id="KW-0472">Membrane</keyword>
<reference evidence="8" key="1">
    <citation type="journal article" date="2019" name="Int. J. Syst. Evol. Microbiol.">
        <title>The Global Catalogue of Microorganisms (GCM) 10K type strain sequencing project: providing services to taxonomists for standard genome sequencing and annotation.</title>
        <authorList>
            <consortium name="The Broad Institute Genomics Platform"/>
            <consortium name="The Broad Institute Genome Sequencing Center for Infectious Disease"/>
            <person name="Wu L."/>
            <person name="Ma J."/>
        </authorList>
    </citation>
    <scope>NUCLEOTIDE SEQUENCE [LARGE SCALE GENOMIC DNA]</scope>
    <source>
        <strain evidence="8">2902at01</strain>
    </source>
</reference>
<dbReference type="SUPFAM" id="SSF103473">
    <property type="entry name" value="MFS general substrate transporter"/>
    <property type="match status" value="1"/>
</dbReference>
<dbReference type="PANTHER" id="PTHR23513">
    <property type="entry name" value="INTEGRAL MEMBRANE EFFLUX PROTEIN-RELATED"/>
    <property type="match status" value="1"/>
</dbReference>
<protein>
    <submittedName>
        <fullName evidence="7">MFS transporter</fullName>
    </submittedName>
</protein>
<feature type="transmembrane region" description="Helical" evidence="6">
    <location>
        <begin position="347"/>
        <end position="371"/>
    </location>
</feature>
<comment type="caution">
    <text evidence="7">The sequence shown here is derived from an EMBL/GenBank/DDBJ whole genome shotgun (WGS) entry which is preliminary data.</text>
</comment>